<gene>
    <name evidence="11" type="ORF">FA10DRAFT_234325</name>
</gene>
<evidence type="ECO:0000256" key="8">
    <source>
        <dbReference type="ARBA" id="ARBA00078532"/>
    </source>
</evidence>
<dbReference type="FunCoup" id="A0A316YG27">
    <property type="interactions" value="192"/>
</dbReference>
<protein>
    <recommendedName>
        <fullName evidence="7">Glutamate pyruvate transaminase</fullName>
    </recommendedName>
    <alternativeName>
        <fullName evidence="8">Glutamic--alanine transaminase</fullName>
    </alternativeName>
    <alternativeName>
        <fullName evidence="9">Glutamic--pyruvic transaminase</fullName>
    </alternativeName>
</protein>
<evidence type="ECO:0000256" key="7">
    <source>
        <dbReference type="ARBA" id="ARBA00077894"/>
    </source>
</evidence>
<sequence>MAASSSSSSSYKPVLTVESINPHVPNVEYAVRGELSNRANDYANILAEGKGKERGLAFPSVVSANIGNPQQQPFLAQKPLTFWRQVAALTEYPALLDAKLPDDVFPRDVKDRARHILDDVGSVGAYSHSKGAASIRKHVAEFIQERDGHPSDPEMIYLTAGASAGVQLLLSILIAGPQVGVMIPIPQYPLYSAALAFYGAQPVRYFLDAHHDWAIDVDAMARQVDESRQKGIDVRACCVINPGNPTGSCLSRKNIEDILKMAHDKRLVVMADEVYQANIYQPDTLPFISFKKVLRDFEKDEATKNIASEVELVSFHSISKGVSGECGRRGGYFELTNISSDVEAQVYKMASVNLCPSLQGQIGVDLLVRPPRQGEPSYELWKHETQSIHETLEARSKKMAGKFNELEGIQCNEAQGALYLFPEITLPQKAIEAAQKEKRQPDLFYCLKMLDATGICVVPGSGFGKMPDLEQRKVFLRTTVLAKETDEFVERFGTFHKKFLEEYA</sequence>
<dbReference type="FunFam" id="3.40.640.10:FF:000012">
    <property type="entry name" value="alanine aminotransferase 2"/>
    <property type="match status" value="1"/>
</dbReference>
<dbReference type="FunFam" id="3.90.1150.10:FF:000151">
    <property type="entry name" value="Alanine aminotransferase 2"/>
    <property type="match status" value="1"/>
</dbReference>
<dbReference type="InterPro" id="IPR045088">
    <property type="entry name" value="ALAT1/2-like"/>
</dbReference>
<evidence type="ECO:0000256" key="1">
    <source>
        <dbReference type="ARBA" id="ARBA00001933"/>
    </source>
</evidence>
<evidence type="ECO:0000313" key="12">
    <source>
        <dbReference type="Proteomes" id="UP000245768"/>
    </source>
</evidence>
<dbReference type="GO" id="GO:0030170">
    <property type="term" value="F:pyridoxal phosphate binding"/>
    <property type="evidence" value="ECO:0007669"/>
    <property type="project" value="InterPro"/>
</dbReference>
<keyword evidence="12" id="KW-1185">Reference proteome</keyword>
<comment type="cofactor">
    <cofactor evidence="1">
        <name>pyridoxal 5'-phosphate</name>
        <dbReference type="ChEBI" id="CHEBI:597326"/>
    </cofactor>
</comment>
<evidence type="ECO:0000256" key="5">
    <source>
        <dbReference type="ARBA" id="ARBA00022898"/>
    </source>
</evidence>
<dbReference type="PANTHER" id="PTHR11751:SF29">
    <property type="entry name" value="ALANINE TRANSAMINASE"/>
    <property type="match status" value="1"/>
</dbReference>
<name>A0A316YG27_9BASI</name>
<evidence type="ECO:0000256" key="3">
    <source>
        <dbReference type="ARBA" id="ARBA00022576"/>
    </source>
</evidence>
<evidence type="ECO:0000313" key="11">
    <source>
        <dbReference type="EMBL" id="PWN87578.1"/>
    </source>
</evidence>
<proteinExistence type="inferred from homology"/>
<dbReference type="InParanoid" id="A0A316YG27"/>
<evidence type="ECO:0000256" key="2">
    <source>
        <dbReference type="ARBA" id="ARBA00011738"/>
    </source>
</evidence>
<dbReference type="Proteomes" id="UP000245768">
    <property type="component" value="Unassembled WGS sequence"/>
</dbReference>
<comment type="subunit">
    <text evidence="2">Homodimer.</text>
</comment>
<dbReference type="Pfam" id="PF00155">
    <property type="entry name" value="Aminotran_1_2"/>
    <property type="match status" value="1"/>
</dbReference>
<evidence type="ECO:0000256" key="9">
    <source>
        <dbReference type="ARBA" id="ARBA00080525"/>
    </source>
</evidence>
<feature type="domain" description="Aminotransferase class I/classII large" evidence="10">
    <location>
        <begin position="107"/>
        <end position="491"/>
    </location>
</feature>
<dbReference type="EMBL" id="KZ819640">
    <property type="protein sequence ID" value="PWN87578.1"/>
    <property type="molecule type" value="Genomic_DNA"/>
</dbReference>
<dbReference type="InterPro" id="IPR015421">
    <property type="entry name" value="PyrdxlP-dep_Trfase_major"/>
</dbReference>
<dbReference type="Gene3D" id="3.40.640.10">
    <property type="entry name" value="Type I PLP-dependent aspartate aminotransferase-like (Major domain)"/>
    <property type="match status" value="1"/>
</dbReference>
<evidence type="ECO:0000256" key="4">
    <source>
        <dbReference type="ARBA" id="ARBA00022679"/>
    </source>
</evidence>
<keyword evidence="5" id="KW-0663">Pyridoxal phosphate</keyword>
<dbReference type="OrthoDB" id="1732682at2759"/>
<dbReference type="STRING" id="215250.A0A316YG27"/>
<dbReference type="Gene3D" id="1.10.287.1970">
    <property type="match status" value="1"/>
</dbReference>
<keyword evidence="4 11" id="KW-0808">Transferase</keyword>
<dbReference type="GO" id="GO:0008483">
    <property type="term" value="F:transaminase activity"/>
    <property type="evidence" value="ECO:0007669"/>
    <property type="project" value="UniProtKB-KW"/>
</dbReference>
<evidence type="ECO:0000256" key="6">
    <source>
        <dbReference type="ARBA" id="ARBA00025785"/>
    </source>
</evidence>
<accession>A0A316YG27</accession>
<evidence type="ECO:0000259" key="10">
    <source>
        <dbReference type="Pfam" id="PF00155"/>
    </source>
</evidence>
<organism evidence="11 12">
    <name type="scientific">Acaromyces ingoldii</name>
    <dbReference type="NCBI Taxonomy" id="215250"/>
    <lineage>
        <taxon>Eukaryota</taxon>
        <taxon>Fungi</taxon>
        <taxon>Dikarya</taxon>
        <taxon>Basidiomycota</taxon>
        <taxon>Ustilaginomycotina</taxon>
        <taxon>Exobasidiomycetes</taxon>
        <taxon>Exobasidiales</taxon>
        <taxon>Cryptobasidiaceae</taxon>
        <taxon>Acaromyces</taxon>
    </lineage>
</organism>
<reference evidence="11 12" key="1">
    <citation type="journal article" date="2018" name="Mol. Biol. Evol.">
        <title>Broad Genomic Sampling Reveals a Smut Pathogenic Ancestry of the Fungal Clade Ustilaginomycotina.</title>
        <authorList>
            <person name="Kijpornyongpan T."/>
            <person name="Mondo S.J."/>
            <person name="Barry K."/>
            <person name="Sandor L."/>
            <person name="Lee J."/>
            <person name="Lipzen A."/>
            <person name="Pangilinan J."/>
            <person name="LaButti K."/>
            <person name="Hainaut M."/>
            <person name="Henrissat B."/>
            <person name="Grigoriev I.V."/>
            <person name="Spatafora J.W."/>
            <person name="Aime M.C."/>
        </authorList>
    </citation>
    <scope>NUCLEOTIDE SEQUENCE [LARGE SCALE GENOMIC DNA]</scope>
    <source>
        <strain evidence="11 12">MCA 4198</strain>
    </source>
</reference>
<dbReference type="UniPathway" id="UPA00528">
    <property type="reaction ID" value="UER00586"/>
</dbReference>
<dbReference type="FunFam" id="1.10.287.1970:FF:000001">
    <property type="entry name" value="Alanine aminotransferase 2"/>
    <property type="match status" value="1"/>
</dbReference>
<dbReference type="InterPro" id="IPR015422">
    <property type="entry name" value="PyrdxlP-dep_Trfase_small"/>
</dbReference>
<dbReference type="AlphaFoldDB" id="A0A316YG27"/>
<dbReference type="GO" id="GO:0042853">
    <property type="term" value="P:L-alanine catabolic process"/>
    <property type="evidence" value="ECO:0007669"/>
    <property type="project" value="UniProtKB-UniPathway"/>
</dbReference>
<dbReference type="RefSeq" id="XP_025374776.1">
    <property type="nucleotide sequence ID" value="XM_025518976.1"/>
</dbReference>
<dbReference type="GeneID" id="37040892"/>
<keyword evidence="3 11" id="KW-0032">Aminotransferase</keyword>
<dbReference type="InterPro" id="IPR015424">
    <property type="entry name" value="PyrdxlP-dep_Trfase"/>
</dbReference>
<dbReference type="CDD" id="cd00609">
    <property type="entry name" value="AAT_like"/>
    <property type="match status" value="1"/>
</dbReference>
<dbReference type="Gene3D" id="3.90.1150.10">
    <property type="entry name" value="Aspartate Aminotransferase, domain 1"/>
    <property type="match status" value="1"/>
</dbReference>
<dbReference type="PANTHER" id="PTHR11751">
    <property type="entry name" value="ALANINE AMINOTRANSFERASE"/>
    <property type="match status" value="1"/>
</dbReference>
<dbReference type="InterPro" id="IPR004839">
    <property type="entry name" value="Aminotransferase_I/II_large"/>
</dbReference>
<dbReference type="SUPFAM" id="SSF53383">
    <property type="entry name" value="PLP-dependent transferases"/>
    <property type="match status" value="1"/>
</dbReference>
<comment type="similarity">
    <text evidence="6">Belongs to the class-I pyridoxal-phosphate-dependent aminotransferase family. Alanine aminotransferase subfamily.</text>
</comment>